<accession>A0AA85AW89</accession>
<evidence type="ECO:0000313" key="1">
    <source>
        <dbReference type="Proteomes" id="UP000050791"/>
    </source>
</evidence>
<sequence length="73" mass="8602">MKPWQPNHCCGNGNNNNSNNNFTQNSMDIYTHCYMNISSYSKLIQLGNTEKRTMEELDIIRVMEKEMKILLEE</sequence>
<name>A0AA85AW89_9TREM</name>
<dbReference type="Proteomes" id="UP000050791">
    <property type="component" value="Unassembled WGS sequence"/>
</dbReference>
<reference evidence="2" key="1">
    <citation type="submission" date="2023-11" db="UniProtKB">
        <authorList>
            <consortium name="WormBaseParasite"/>
        </authorList>
    </citation>
    <scope>IDENTIFICATION</scope>
</reference>
<organism evidence="1 2">
    <name type="scientific">Schistosoma mattheei</name>
    <dbReference type="NCBI Taxonomy" id="31246"/>
    <lineage>
        <taxon>Eukaryota</taxon>
        <taxon>Metazoa</taxon>
        <taxon>Spiralia</taxon>
        <taxon>Lophotrochozoa</taxon>
        <taxon>Platyhelminthes</taxon>
        <taxon>Trematoda</taxon>
        <taxon>Digenea</taxon>
        <taxon>Strigeidida</taxon>
        <taxon>Schistosomatoidea</taxon>
        <taxon>Schistosomatidae</taxon>
        <taxon>Schistosoma</taxon>
    </lineage>
</organism>
<evidence type="ECO:0000313" key="2">
    <source>
        <dbReference type="WBParaSite" id="SMTH1_13680.1"/>
    </source>
</evidence>
<dbReference type="AlphaFoldDB" id="A0AA85AW89"/>
<proteinExistence type="predicted"/>
<protein>
    <submittedName>
        <fullName evidence="2">Uncharacterized protein</fullName>
    </submittedName>
</protein>
<dbReference type="WBParaSite" id="SMTH1_13680.1">
    <property type="protein sequence ID" value="SMTH1_13680.1"/>
    <property type="gene ID" value="SMTH1_13680"/>
</dbReference>